<sequence length="457" mass="51231">MRNKNTYLSILYAFVGFSSTLLADPFSTLHFVNGDTLSGKLLQLEEDSVTFQADALIEQIDFDRPQILKLTLPHSPENTETHNASHLAVLTLEDRFYPKGERDQLKGKLLQITDDFVELHTTYAGVLKVDRSLIYSLDIKNPENITYSGPNSMEEWNVIGTTPSWTFANKALVTGLNDNSVAIELDFPKLSHLSFTVDRKKNIDLSVLLFADSVDTENPSNYYDLTINSNYLSMRKYVEKGRSEALTRISSSRATTLGEKIPYNIYADLNSGEFHIFVSGELIASFSDPAPDAASMGNALHFRSHRGYEMRIRDIKLAQWNGTLPTVEDSSNSPVDDSGNLIKLSNGDALAGEIKKTDELNIKVETKHAAFDVPISSISSIHLTPKEENHPRADTYDLKAYFKSGGWIILDPISLDSETLVGNHEAIGDVSFDLDAFDKIEFNIYDRKLNKLREDTW</sequence>
<comment type="caution">
    <text evidence="2">The sequence shown here is derived from an EMBL/GenBank/DDBJ whole genome shotgun (WGS) entry which is preliminary data.</text>
</comment>
<organism evidence="2 3">
    <name type="scientific">Rubritalea spongiae</name>
    <dbReference type="NCBI Taxonomy" id="430797"/>
    <lineage>
        <taxon>Bacteria</taxon>
        <taxon>Pseudomonadati</taxon>
        <taxon>Verrucomicrobiota</taxon>
        <taxon>Verrucomicrobiia</taxon>
        <taxon>Verrucomicrobiales</taxon>
        <taxon>Rubritaleaceae</taxon>
        <taxon>Rubritalea</taxon>
    </lineage>
</organism>
<name>A0ABW5E1W8_9BACT</name>
<keyword evidence="1" id="KW-0732">Signal</keyword>
<feature type="chain" id="PRO_5045340163" evidence="1">
    <location>
        <begin position="24"/>
        <end position="457"/>
    </location>
</feature>
<dbReference type="EMBL" id="JBHUJC010000019">
    <property type="protein sequence ID" value="MFD2276079.1"/>
    <property type="molecule type" value="Genomic_DNA"/>
</dbReference>
<evidence type="ECO:0000256" key="1">
    <source>
        <dbReference type="SAM" id="SignalP"/>
    </source>
</evidence>
<dbReference type="RefSeq" id="WP_377095300.1">
    <property type="nucleotide sequence ID" value="NZ_JBHSJM010000001.1"/>
</dbReference>
<proteinExistence type="predicted"/>
<gene>
    <name evidence="2" type="ORF">ACFSQZ_06340</name>
</gene>
<evidence type="ECO:0000313" key="3">
    <source>
        <dbReference type="Proteomes" id="UP001597297"/>
    </source>
</evidence>
<protein>
    <submittedName>
        <fullName evidence="2">Uncharacterized protein</fullName>
    </submittedName>
</protein>
<feature type="signal peptide" evidence="1">
    <location>
        <begin position="1"/>
        <end position="23"/>
    </location>
</feature>
<keyword evidence="3" id="KW-1185">Reference proteome</keyword>
<dbReference type="Proteomes" id="UP001597297">
    <property type="component" value="Unassembled WGS sequence"/>
</dbReference>
<evidence type="ECO:0000313" key="2">
    <source>
        <dbReference type="EMBL" id="MFD2276079.1"/>
    </source>
</evidence>
<accession>A0ABW5E1W8</accession>
<dbReference type="Gene3D" id="2.60.120.560">
    <property type="entry name" value="Exo-inulinase, domain 1"/>
    <property type="match status" value="1"/>
</dbReference>
<reference evidence="3" key="1">
    <citation type="journal article" date="2019" name="Int. J. Syst. Evol. Microbiol.">
        <title>The Global Catalogue of Microorganisms (GCM) 10K type strain sequencing project: providing services to taxonomists for standard genome sequencing and annotation.</title>
        <authorList>
            <consortium name="The Broad Institute Genomics Platform"/>
            <consortium name="The Broad Institute Genome Sequencing Center for Infectious Disease"/>
            <person name="Wu L."/>
            <person name="Ma J."/>
        </authorList>
    </citation>
    <scope>NUCLEOTIDE SEQUENCE [LARGE SCALE GENOMIC DNA]</scope>
    <source>
        <strain evidence="3">JCM 16545</strain>
    </source>
</reference>